<dbReference type="EnsemblMetazoa" id="CLYHEMT007706.1">
    <property type="protein sequence ID" value="CLYHEMP007706.1"/>
    <property type="gene ID" value="CLYHEMG007706"/>
</dbReference>
<keyword evidence="1 6" id="KW-0831">Ubiquinone biosynthesis</keyword>
<keyword evidence="3 6" id="KW-0496">Mitochondrion</keyword>
<dbReference type="GO" id="GO:0008270">
    <property type="term" value="F:zinc ion binding"/>
    <property type="evidence" value="ECO:0007669"/>
    <property type="project" value="UniProtKB-UniRule"/>
</dbReference>
<evidence type="ECO:0000256" key="4">
    <source>
        <dbReference type="ARBA" id="ARBA00023136"/>
    </source>
</evidence>
<protein>
    <recommendedName>
        <fullName evidence="6">Ubiquinone biosynthesis protein COQ4 homolog, mitochondrial</fullName>
    </recommendedName>
    <alternativeName>
        <fullName evidence="6">4-hydroxy-3-methoxy-5-polyprenylbenzoate decarboxylase</fullName>
        <ecNumber evidence="6">4.1.1.130</ecNumber>
    </alternativeName>
    <alternativeName>
        <fullName evidence="6">Coenzyme Q biosynthesis protein 4 homolog</fullName>
    </alternativeName>
</protein>
<keyword evidence="2 6" id="KW-0999">Mitochondrion inner membrane</keyword>
<evidence type="ECO:0000256" key="6">
    <source>
        <dbReference type="HAMAP-Rule" id="MF_03111"/>
    </source>
</evidence>
<feature type="binding site" evidence="6">
    <location>
        <position position="175"/>
    </location>
    <ligand>
        <name>Zn(2+)</name>
        <dbReference type="ChEBI" id="CHEBI:29105"/>
    </ligand>
</feature>
<accession>A0A7M5V0Y0</accession>
<comment type="pathway">
    <text evidence="6">Cofactor biosynthesis; ubiquinone biosynthesis.</text>
</comment>
<evidence type="ECO:0000256" key="2">
    <source>
        <dbReference type="ARBA" id="ARBA00022792"/>
    </source>
</evidence>
<keyword evidence="4 6" id="KW-0472">Membrane</keyword>
<comment type="function">
    <text evidence="6">Lyase that catalyzes the C1-decarboxylation of 4-hydroxy-3-methoxy-5-(all-trans-polyprenyl)benzoic acid into 2-methoxy-6-(all-trans-polyprenyl)phenol during ubiquinone biosynthesis.</text>
</comment>
<name>A0A7M5V0Y0_9CNID</name>
<evidence type="ECO:0000256" key="3">
    <source>
        <dbReference type="ARBA" id="ARBA00023128"/>
    </source>
</evidence>
<comment type="catalytic activity">
    <reaction evidence="6">
        <text>a 4-hydroxy-3-methoxy-5-(all-trans-polyprenyl)benzoate + H(+) = a 2-methoxy-6-(all-trans-polyprenyl)phenol + CO2</text>
        <dbReference type="Rhea" id="RHEA:81179"/>
        <dbReference type="Rhea" id="RHEA-COMP:9551"/>
        <dbReference type="Rhea" id="RHEA-COMP:10931"/>
        <dbReference type="ChEBI" id="CHEBI:15378"/>
        <dbReference type="ChEBI" id="CHEBI:16526"/>
        <dbReference type="ChEBI" id="CHEBI:62731"/>
        <dbReference type="ChEBI" id="CHEBI:84443"/>
        <dbReference type="EC" id="4.1.1.130"/>
    </reaction>
</comment>
<dbReference type="HAMAP" id="MF_03111">
    <property type="entry name" value="Coq4"/>
    <property type="match status" value="1"/>
</dbReference>
<dbReference type="PANTHER" id="PTHR12922:SF7">
    <property type="entry name" value="UBIQUINONE BIOSYNTHESIS PROTEIN COQ4 HOMOLOG, MITOCHONDRIAL"/>
    <property type="match status" value="1"/>
</dbReference>
<evidence type="ECO:0000313" key="7">
    <source>
        <dbReference type="EnsemblMetazoa" id="CLYHEMP007706.1"/>
    </source>
</evidence>
<reference evidence="7" key="1">
    <citation type="submission" date="2021-01" db="UniProtKB">
        <authorList>
            <consortium name="EnsemblMetazoa"/>
        </authorList>
    </citation>
    <scope>IDENTIFICATION</scope>
</reference>
<feature type="binding site" evidence="6">
    <location>
        <position position="171"/>
    </location>
    <ligand>
        <name>Zn(2+)</name>
        <dbReference type="ChEBI" id="CHEBI:29105"/>
    </ligand>
</feature>
<dbReference type="RefSeq" id="XP_066915658.1">
    <property type="nucleotide sequence ID" value="XM_067059557.1"/>
</dbReference>
<dbReference type="InterPro" id="IPR007715">
    <property type="entry name" value="Coq4"/>
</dbReference>
<dbReference type="OrthoDB" id="10258825at2759"/>
<dbReference type="InterPro" id="IPR027540">
    <property type="entry name" value="Coq4_euk"/>
</dbReference>
<keyword evidence="6" id="KW-0479">Metal-binding</keyword>
<dbReference type="GO" id="GO:0031314">
    <property type="term" value="C:extrinsic component of mitochondrial inner membrane"/>
    <property type="evidence" value="ECO:0007669"/>
    <property type="project" value="UniProtKB-UniRule"/>
</dbReference>
<keyword evidence="6" id="KW-0862">Zinc</keyword>
<proteinExistence type="inferred from homology"/>
<dbReference type="AlphaFoldDB" id="A0A7M5V0Y0"/>
<comment type="subcellular location">
    <subcellularLocation>
        <location evidence="6">Mitochondrion inner membrane</location>
        <topology evidence="6">Peripheral membrane protein</topology>
        <orientation evidence="6">Matrix side</orientation>
    </subcellularLocation>
</comment>
<organism evidence="7 8">
    <name type="scientific">Clytia hemisphaerica</name>
    <dbReference type="NCBI Taxonomy" id="252671"/>
    <lineage>
        <taxon>Eukaryota</taxon>
        <taxon>Metazoa</taxon>
        <taxon>Cnidaria</taxon>
        <taxon>Hydrozoa</taxon>
        <taxon>Hydroidolina</taxon>
        <taxon>Leptothecata</taxon>
        <taxon>Obeliida</taxon>
        <taxon>Clytiidae</taxon>
        <taxon>Clytia</taxon>
    </lineage>
</organism>
<dbReference type="EC" id="4.1.1.130" evidence="6"/>
<keyword evidence="5 6" id="KW-0456">Lyase</keyword>
<evidence type="ECO:0000256" key="1">
    <source>
        <dbReference type="ARBA" id="ARBA00022688"/>
    </source>
</evidence>
<dbReference type="GeneID" id="136802795"/>
<dbReference type="Proteomes" id="UP000594262">
    <property type="component" value="Unplaced"/>
</dbReference>
<feature type="binding site" evidence="6">
    <location>
        <position position="187"/>
    </location>
    <ligand>
        <name>Zn(2+)</name>
        <dbReference type="ChEBI" id="CHEBI:29105"/>
    </ligand>
</feature>
<dbReference type="PANTHER" id="PTHR12922">
    <property type="entry name" value="UBIQUINONE BIOSYNTHESIS PROTEIN"/>
    <property type="match status" value="1"/>
</dbReference>
<comment type="similarity">
    <text evidence="6">Belongs to the COQ4 family.</text>
</comment>
<evidence type="ECO:0000313" key="8">
    <source>
        <dbReference type="Proteomes" id="UP000594262"/>
    </source>
</evidence>
<comment type="cofactor">
    <cofactor evidence="6">
        <name>Zn(2+)</name>
        <dbReference type="ChEBI" id="CHEBI:29105"/>
    </cofactor>
</comment>
<keyword evidence="8" id="KW-1185">Reference proteome</keyword>
<dbReference type="Pfam" id="PF05019">
    <property type="entry name" value="Coq4"/>
    <property type="match status" value="1"/>
</dbReference>
<dbReference type="GO" id="GO:0120539">
    <property type="term" value="F:4-hydroxy-3-methoxy-5-polyprenylbenzoate decarboxylase activity"/>
    <property type="evidence" value="ECO:0007669"/>
    <property type="project" value="UniProtKB-EC"/>
</dbReference>
<feature type="binding site" evidence="6">
    <location>
        <position position="172"/>
    </location>
    <ligand>
        <name>Zn(2+)</name>
        <dbReference type="ChEBI" id="CHEBI:29105"/>
    </ligand>
</feature>
<dbReference type="UniPathway" id="UPA00232"/>
<evidence type="ECO:0000256" key="5">
    <source>
        <dbReference type="ARBA" id="ARBA00023239"/>
    </source>
</evidence>
<sequence>MLSKHYSTFRRLVLLKRCASVNVSRRQYNDNQHQQFQAIDNEILYEGHRPTNSFQKSLLAVGSALAGVTNPLRSDMVAALGESLFPEPALRNIQLQMLNDPTGQRILKEKPIIDGNILNLDKLLTLSKDTFGYTYASFMRKHEITSDTRDPVHYVDNTELAYIIKRYRQIHDFAHVFLDLSISVPEEVIIKWFEWAHFGLPMNAVSALFGPLATSAEEKATITKYIPWALYNGYNSKSFMNVYFEEELETNFMELKKRLNLIDKPNL</sequence>
<comment type="subunit">
    <text evidence="6">Component of a multi-subunit COQ enzyme complex.</text>
</comment>